<name>A0A9D7SVW8_9BACT</name>
<feature type="region of interest" description="Disordered" evidence="1">
    <location>
        <begin position="17"/>
        <end position="44"/>
    </location>
</feature>
<evidence type="ECO:0000313" key="2">
    <source>
        <dbReference type="EMBL" id="MBK9983221.1"/>
    </source>
</evidence>
<reference evidence="2 3" key="1">
    <citation type="submission" date="2020-10" db="EMBL/GenBank/DDBJ databases">
        <title>Connecting structure to function with the recovery of over 1000 high-quality activated sludge metagenome-assembled genomes encoding full-length rRNA genes using long-read sequencing.</title>
        <authorList>
            <person name="Singleton C.M."/>
            <person name="Petriglieri F."/>
            <person name="Kristensen J.M."/>
            <person name="Kirkegaard R.H."/>
            <person name="Michaelsen T.Y."/>
            <person name="Andersen M.H."/>
            <person name="Karst S.M."/>
            <person name="Dueholm M.S."/>
            <person name="Nielsen P.H."/>
            <person name="Albertsen M."/>
        </authorList>
    </citation>
    <scope>NUCLEOTIDE SEQUENCE [LARGE SCALE GENOMIC DNA]</scope>
    <source>
        <strain evidence="2">Ribe_18-Q3-R11-54_MAXAC.273</strain>
    </source>
</reference>
<protein>
    <submittedName>
        <fullName evidence="2">Uncharacterized protein</fullName>
    </submittedName>
</protein>
<proteinExistence type="predicted"/>
<dbReference type="Proteomes" id="UP000808337">
    <property type="component" value="Unassembled WGS sequence"/>
</dbReference>
<gene>
    <name evidence="2" type="ORF">IPP15_12575</name>
</gene>
<organism evidence="2 3">
    <name type="scientific">Candidatus Opimibacter skivensis</name>
    <dbReference type="NCBI Taxonomy" id="2982028"/>
    <lineage>
        <taxon>Bacteria</taxon>
        <taxon>Pseudomonadati</taxon>
        <taxon>Bacteroidota</taxon>
        <taxon>Saprospiria</taxon>
        <taxon>Saprospirales</taxon>
        <taxon>Saprospiraceae</taxon>
        <taxon>Candidatus Opimibacter</taxon>
    </lineage>
</organism>
<accession>A0A9D7SVW8</accession>
<dbReference type="EMBL" id="JADKGY010000013">
    <property type="protein sequence ID" value="MBK9983221.1"/>
    <property type="molecule type" value="Genomic_DNA"/>
</dbReference>
<sequence length="67" mass="7646">MKDGTFTEQVNICRMGQYPHPSSLKTMQPTPKKENLPNKAQGDYKPTTNTSTWILYNSSMMSVLHKL</sequence>
<evidence type="ECO:0000256" key="1">
    <source>
        <dbReference type="SAM" id="MobiDB-lite"/>
    </source>
</evidence>
<comment type="caution">
    <text evidence="2">The sequence shown here is derived from an EMBL/GenBank/DDBJ whole genome shotgun (WGS) entry which is preliminary data.</text>
</comment>
<dbReference type="AlphaFoldDB" id="A0A9D7SVW8"/>
<evidence type="ECO:0000313" key="3">
    <source>
        <dbReference type="Proteomes" id="UP000808337"/>
    </source>
</evidence>